<evidence type="ECO:0000256" key="2">
    <source>
        <dbReference type="SAM" id="SignalP"/>
    </source>
</evidence>
<dbReference type="RefSeq" id="WP_130364769.1">
    <property type="nucleotide sequence ID" value="NZ_AP014946.1"/>
</dbReference>
<organism evidence="3 4">
    <name type="scientific">Variibacter gotjawalensis</name>
    <dbReference type="NCBI Taxonomy" id="1333996"/>
    <lineage>
        <taxon>Bacteria</taxon>
        <taxon>Pseudomonadati</taxon>
        <taxon>Pseudomonadota</taxon>
        <taxon>Alphaproteobacteria</taxon>
        <taxon>Hyphomicrobiales</taxon>
        <taxon>Nitrobacteraceae</taxon>
        <taxon>Variibacter</taxon>
    </lineage>
</organism>
<dbReference type="EMBL" id="AP014946">
    <property type="protein sequence ID" value="BAT58688.1"/>
    <property type="molecule type" value="Genomic_DNA"/>
</dbReference>
<dbReference type="OrthoDB" id="8196130at2"/>
<feature type="compositionally biased region" description="Low complexity" evidence="1">
    <location>
        <begin position="358"/>
        <end position="368"/>
    </location>
</feature>
<protein>
    <recommendedName>
        <fullName evidence="5">Curli production assembly/transport component CsgG</fullName>
    </recommendedName>
</protein>
<gene>
    <name evidence="3" type="ORF">GJW-30_1_01215</name>
</gene>
<accession>A0A0S3PS62</accession>
<evidence type="ECO:0000313" key="4">
    <source>
        <dbReference type="Proteomes" id="UP000236884"/>
    </source>
</evidence>
<feature type="signal peptide" evidence="2">
    <location>
        <begin position="1"/>
        <end position="20"/>
    </location>
</feature>
<reference evidence="3 4" key="1">
    <citation type="submission" date="2015-08" db="EMBL/GenBank/DDBJ databases">
        <title>Investigation of the bacterial diversity of lava forest soil.</title>
        <authorList>
            <person name="Lee J.S."/>
        </authorList>
    </citation>
    <scope>NUCLEOTIDE SEQUENCE [LARGE SCALE GENOMIC DNA]</scope>
    <source>
        <strain evidence="3 4">GJW-30</strain>
    </source>
</reference>
<name>A0A0S3PS62_9BRAD</name>
<keyword evidence="4" id="KW-1185">Reference proteome</keyword>
<dbReference type="AlphaFoldDB" id="A0A0S3PS62"/>
<keyword evidence="2" id="KW-0732">Signal</keyword>
<dbReference type="Proteomes" id="UP000236884">
    <property type="component" value="Chromosome"/>
</dbReference>
<sequence length="397" mass="42167">MRLFPLTLTACAVLAVPALAQNRPAQQPTGPSTHYFQLSGEIMDDPSADAYLIEKRNGGRVTSAQLDICYAVTPASNRKDRFVVELTPNDGRLVGTATSQEAKSQIAVRLTREAAGNAVGYDGTITRDGATSEVTSHENSAITEDEFRNSQVVDTNIVAEPKDFSEVSPEAIFAHIERRVFADVIKLLRSENVRVTLDSLIQDCGALRSGRQFIRVDVDPLRAAALVTKLRGTDGVVNVGWTVGSYSLDNAIAFDPAEYPSAEGRQKLVAAATPAIAKFLKAQPDGGSPEPATGVTNLRFKRANTTVPGLDLTDTIEVALIVGSDRPVGGKQLLLWVGSVTVATTDTGPEPRLGIVTSSGGSEGEASGDTVDSTGLATAVAQDMKGRTWDAERSVWK</sequence>
<evidence type="ECO:0008006" key="5">
    <source>
        <dbReference type="Google" id="ProtNLM"/>
    </source>
</evidence>
<feature type="region of interest" description="Disordered" evidence="1">
    <location>
        <begin position="351"/>
        <end position="372"/>
    </location>
</feature>
<evidence type="ECO:0000256" key="1">
    <source>
        <dbReference type="SAM" id="MobiDB-lite"/>
    </source>
</evidence>
<dbReference type="KEGG" id="vgo:GJW-30_1_01215"/>
<feature type="chain" id="PRO_5006615668" description="Curli production assembly/transport component CsgG" evidence="2">
    <location>
        <begin position="21"/>
        <end position="397"/>
    </location>
</feature>
<evidence type="ECO:0000313" key="3">
    <source>
        <dbReference type="EMBL" id="BAT58688.1"/>
    </source>
</evidence>
<proteinExistence type="predicted"/>